<dbReference type="STRING" id="269621.A0A238FEJ6"/>
<organism evidence="2 3">
    <name type="scientific">Microbotryum intermedium</name>
    <dbReference type="NCBI Taxonomy" id="269621"/>
    <lineage>
        <taxon>Eukaryota</taxon>
        <taxon>Fungi</taxon>
        <taxon>Dikarya</taxon>
        <taxon>Basidiomycota</taxon>
        <taxon>Pucciniomycotina</taxon>
        <taxon>Microbotryomycetes</taxon>
        <taxon>Microbotryales</taxon>
        <taxon>Microbotryaceae</taxon>
        <taxon>Microbotryum</taxon>
    </lineage>
</organism>
<dbReference type="AlphaFoldDB" id="A0A238FEJ6"/>
<protein>
    <submittedName>
        <fullName evidence="2">BQ2448_3203 protein</fullName>
    </submittedName>
</protein>
<dbReference type="Proteomes" id="UP000198372">
    <property type="component" value="Unassembled WGS sequence"/>
</dbReference>
<keyword evidence="3" id="KW-1185">Reference proteome</keyword>
<feature type="region of interest" description="Disordered" evidence="1">
    <location>
        <begin position="279"/>
        <end position="353"/>
    </location>
</feature>
<accession>A0A238FEJ6</accession>
<feature type="compositionally biased region" description="Low complexity" evidence="1">
    <location>
        <begin position="24"/>
        <end position="36"/>
    </location>
</feature>
<dbReference type="InterPro" id="IPR053216">
    <property type="entry name" value="Appressorial_penetr-assoc"/>
</dbReference>
<feature type="region of interest" description="Disordered" evidence="1">
    <location>
        <begin position="1"/>
        <end position="60"/>
    </location>
</feature>
<feature type="compositionally biased region" description="Gly residues" evidence="1">
    <location>
        <begin position="9"/>
        <end position="23"/>
    </location>
</feature>
<gene>
    <name evidence="2" type="ORF">BQ2448_3203</name>
</gene>
<dbReference type="OrthoDB" id="2336871at2759"/>
<reference evidence="3" key="1">
    <citation type="submission" date="2016-09" db="EMBL/GenBank/DDBJ databases">
        <authorList>
            <person name="Jeantristanb JTB J.-T."/>
            <person name="Ricardo R."/>
        </authorList>
    </citation>
    <scope>NUCLEOTIDE SEQUENCE [LARGE SCALE GENOMIC DNA]</scope>
</reference>
<evidence type="ECO:0000313" key="2">
    <source>
        <dbReference type="EMBL" id="SCV71615.1"/>
    </source>
</evidence>
<dbReference type="EMBL" id="FMSP01000007">
    <property type="protein sequence ID" value="SCV71615.1"/>
    <property type="molecule type" value="Genomic_DNA"/>
</dbReference>
<feature type="compositionally biased region" description="Basic residues" evidence="1">
    <location>
        <begin position="337"/>
        <end position="353"/>
    </location>
</feature>
<dbReference type="PANTHER" id="PTHR34587">
    <property type="entry name" value="VWFA DOMAIN-CONTAINING PROTEIN"/>
    <property type="match status" value="1"/>
</dbReference>
<dbReference type="PANTHER" id="PTHR34587:SF2">
    <property type="entry name" value="G-PROTEIN COUPLED RECEPTORS FAMILY 1 PROFILE DOMAIN-CONTAINING PROTEIN"/>
    <property type="match status" value="1"/>
</dbReference>
<feature type="compositionally biased region" description="Gly residues" evidence="1">
    <location>
        <begin position="282"/>
        <end position="291"/>
    </location>
</feature>
<evidence type="ECO:0000256" key="1">
    <source>
        <dbReference type="SAM" id="MobiDB-lite"/>
    </source>
</evidence>
<evidence type="ECO:0000313" key="3">
    <source>
        <dbReference type="Proteomes" id="UP000198372"/>
    </source>
</evidence>
<sequence>MKRQNNNRQGGGGGGRGGGGGGRSNNAGNITGNNTGNNGGGAPAANNTGAGAGNDPQESLTLDSSQVAAGLANDGQDPPVAGQVASATSTNNFINFCLTRTDLPLTNGAQVKTGSCNAVPMGVIAAQTKAPACKFVNPPNMATIKAQKTFTIQMKIQNVNAQTNYYSAPQNTDGSGTIIGHSHVTIQQIDSLETTDVLDPTVFAFFKGFNDPAQNGILSADVTGGLPAGAYRMCSINSAANHQPVLVGVAQRGSVDDCVYFTATADGQAAGGEAAAGAGAAAAGGGAGGEGAANATAPPAANNNGTAGGAASQGGGQNQGVRGGQGGGGGSRSRQGGNRRGRLARGRGRGLAL</sequence>
<name>A0A238FEJ6_9BASI</name>
<proteinExistence type="predicted"/>
<feature type="compositionally biased region" description="Gly residues" evidence="1">
    <location>
        <begin position="306"/>
        <end position="331"/>
    </location>
</feature>
<feature type="compositionally biased region" description="Low complexity" evidence="1">
    <location>
        <begin position="292"/>
        <end position="305"/>
    </location>
</feature>